<dbReference type="OMA" id="WRSKYEK"/>
<dbReference type="EMBL" id="GL376585">
    <property type="status" value="NOT_ANNOTATED_CDS"/>
    <property type="molecule type" value="Genomic_DNA"/>
</dbReference>
<evidence type="ECO:0000256" key="1">
    <source>
        <dbReference type="ARBA" id="ARBA00006442"/>
    </source>
</evidence>
<dbReference type="InterPro" id="IPR036188">
    <property type="entry name" value="FAD/NAD-bd_sf"/>
</dbReference>
<dbReference type="Pfam" id="PF07992">
    <property type="entry name" value="Pyr_redox_2"/>
    <property type="match status" value="1"/>
</dbReference>
<dbReference type="GO" id="GO:0005737">
    <property type="term" value="C:cytoplasm"/>
    <property type="evidence" value="ECO:0007669"/>
    <property type="project" value="TreeGrafter"/>
</dbReference>
<evidence type="ECO:0000256" key="4">
    <source>
        <dbReference type="ARBA" id="ARBA00023002"/>
    </source>
</evidence>
<dbReference type="STRING" id="431595.K3WR99"/>
<dbReference type="PANTHER" id="PTHR43735:SF3">
    <property type="entry name" value="FERROPTOSIS SUPPRESSOR PROTEIN 1"/>
    <property type="match status" value="1"/>
</dbReference>
<dbReference type="HOGENOM" id="CLU_019845_1_0_1"/>
<dbReference type="Gene3D" id="3.50.50.100">
    <property type="match status" value="1"/>
</dbReference>
<dbReference type="SUPFAM" id="SSF51905">
    <property type="entry name" value="FAD/NAD(P)-binding domain"/>
    <property type="match status" value="1"/>
</dbReference>
<dbReference type="eggNOG" id="KOG1336">
    <property type="taxonomic scope" value="Eukaryota"/>
</dbReference>
<reference evidence="7" key="1">
    <citation type="journal article" date="2010" name="Genome Biol.">
        <title>Genome sequence of the necrotrophic plant pathogen Pythium ultimum reveals original pathogenicity mechanisms and effector repertoire.</title>
        <authorList>
            <person name="Levesque C.A."/>
            <person name="Brouwer H."/>
            <person name="Cano L."/>
            <person name="Hamilton J.P."/>
            <person name="Holt C."/>
            <person name="Huitema E."/>
            <person name="Raffaele S."/>
            <person name="Robideau G.P."/>
            <person name="Thines M."/>
            <person name="Win J."/>
            <person name="Zerillo M.M."/>
            <person name="Beakes G.W."/>
            <person name="Boore J.L."/>
            <person name="Busam D."/>
            <person name="Dumas B."/>
            <person name="Ferriera S."/>
            <person name="Fuerstenberg S.I."/>
            <person name="Gachon C.M."/>
            <person name="Gaulin E."/>
            <person name="Govers F."/>
            <person name="Grenville-Briggs L."/>
            <person name="Horner N."/>
            <person name="Hostetler J."/>
            <person name="Jiang R.H."/>
            <person name="Johnson J."/>
            <person name="Krajaejun T."/>
            <person name="Lin H."/>
            <person name="Meijer H.J."/>
            <person name="Moore B."/>
            <person name="Morris P."/>
            <person name="Phuntmart V."/>
            <person name="Puiu D."/>
            <person name="Shetty J."/>
            <person name="Stajich J.E."/>
            <person name="Tripathy S."/>
            <person name="Wawra S."/>
            <person name="van West P."/>
            <person name="Whitty B.R."/>
            <person name="Coutinho P.M."/>
            <person name="Henrissat B."/>
            <person name="Martin F."/>
            <person name="Thomas P.D."/>
            <person name="Tyler B.M."/>
            <person name="De Vries R.P."/>
            <person name="Kamoun S."/>
            <person name="Yandell M."/>
            <person name="Tisserat N."/>
            <person name="Buell C.R."/>
        </authorList>
    </citation>
    <scope>NUCLEOTIDE SEQUENCE</scope>
    <source>
        <strain evidence="7">DAOM:BR144</strain>
    </source>
</reference>
<dbReference type="VEuPathDB" id="FungiDB:PYU1_G007477"/>
<dbReference type="PRINTS" id="PR00368">
    <property type="entry name" value="FADPNR"/>
</dbReference>
<evidence type="ECO:0000256" key="3">
    <source>
        <dbReference type="ARBA" id="ARBA00022827"/>
    </source>
</evidence>
<keyword evidence="2" id="KW-0285">Flavoprotein</keyword>
<proteinExistence type="inferred from homology"/>
<evidence type="ECO:0000256" key="2">
    <source>
        <dbReference type="ARBA" id="ARBA00022630"/>
    </source>
</evidence>
<sequence>MPRVVIVGGGPAGVNAAQTLAKLLTPQDNVEVVLFEKSKYYYYAIGAPRAYVDPSFTDKLFVPYDNVIPKSAASFVKITRGLVTRVLPESNEIQYALIGADDDTEAGPVKTMAFDYLIVATGSTYTVPINQPKNNFARATTEAKLKEVQAQIQKADKILIVGGGPVGVEVAGDIKSKYPKKTVTIVEANQKLVAGNNVRDKFRSKLARYLKRLDIKVVLGERLEERLTGNSYVKRTLRTDKGTSIESDIQLLCAGFNPVVDTVAKFNPELVNADGFIKVNDKLQFADPRYGHLFALGDASSHATPKLGFWAGEQGKHVGAELAAVLRKTQSQVTKPFPKVEVEVLLVPLGPNGGVGQLPVLGGTVVGNVITRMIKSKDMFVTKAWESFGAVAPK</sequence>
<dbReference type="GO" id="GO:0050660">
    <property type="term" value="F:flavin adenine dinucleotide binding"/>
    <property type="evidence" value="ECO:0007669"/>
    <property type="project" value="TreeGrafter"/>
</dbReference>
<dbReference type="Proteomes" id="UP000019132">
    <property type="component" value="Unassembled WGS sequence"/>
</dbReference>
<keyword evidence="7" id="KW-1185">Reference proteome</keyword>
<evidence type="ECO:0000313" key="7">
    <source>
        <dbReference type="Proteomes" id="UP000019132"/>
    </source>
</evidence>
<reference evidence="6" key="3">
    <citation type="submission" date="2015-02" db="UniProtKB">
        <authorList>
            <consortium name="EnsemblProtists"/>
        </authorList>
    </citation>
    <scope>IDENTIFICATION</scope>
    <source>
        <strain evidence="6">DAOM BR144</strain>
    </source>
</reference>
<name>K3WR99_GLOUD</name>
<evidence type="ECO:0000259" key="5">
    <source>
        <dbReference type="Pfam" id="PF07992"/>
    </source>
</evidence>
<dbReference type="InterPro" id="IPR023753">
    <property type="entry name" value="FAD/NAD-binding_dom"/>
</dbReference>
<comment type="similarity">
    <text evidence="1">Belongs to the FAD-dependent oxidoreductase family.</text>
</comment>
<accession>K3WR99</accession>
<dbReference type="EnsemblProtists" id="PYU1_T007493">
    <property type="protein sequence ID" value="PYU1_T007493"/>
    <property type="gene ID" value="PYU1_G007477"/>
</dbReference>
<dbReference type="AlphaFoldDB" id="K3WR99"/>
<evidence type="ECO:0000313" key="6">
    <source>
        <dbReference type="EnsemblProtists" id="PYU1_T007493"/>
    </source>
</evidence>
<organism evidence="6 7">
    <name type="scientific">Globisporangium ultimum (strain ATCC 200006 / CBS 805.95 / DAOM BR144)</name>
    <name type="common">Pythium ultimum</name>
    <dbReference type="NCBI Taxonomy" id="431595"/>
    <lineage>
        <taxon>Eukaryota</taxon>
        <taxon>Sar</taxon>
        <taxon>Stramenopiles</taxon>
        <taxon>Oomycota</taxon>
        <taxon>Peronosporomycetes</taxon>
        <taxon>Pythiales</taxon>
        <taxon>Pythiaceae</taxon>
        <taxon>Globisporangium</taxon>
    </lineage>
</organism>
<dbReference type="PRINTS" id="PR00411">
    <property type="entry name" value="PNDRDTASEI"/>
</dbReference>
<protein>
    <recommendedName>
        <fullName evidence="5">FAD/NAD(P)-binding domain-containing protein</fullName>
    </recommendedName>
</protein>
<dbReference type="PANTHER" id="PTHR43735">
    <property type="entry name" value="APOPTOSIS-INDUCING FACTOR 1"/>
    <property type="match status" value="1"/>
</dbReference>
<reference evidence="7" key="2">
    <citation type="submission" date="2010-04" db="EMBL/GenBank/DDBJ databases">
        <authorList>
            <person name="Buell R."/>
            <person name="Hamilton J."/>
            <person name="Hostetler J."/>
        </authorList>
    </citation>
    <scope>NUCLEOTIDE SEQUENCE [LARGE SCALE GENOMIC DNA]</scope>
    <source>
        <strain evidence="7">DAOM:BR144</strain>
    </source>
</reference>
<feature type="domain" description="FAD/NAD(P)-binding" evidence="5">
    <location>
        <begin position="3"/>
        <end position="302"/>
    </location>
</feature>
<keyword evidence="3" id="KW-0274">FAD</keyword>
<keyword evidence="4" id="KW-0560">Oxidoreductase</keyword>
<dbReference type="InParanoid" id="K3WR99"/>
<dbReference type="GO" id="GO:0004174">
    <property type="term" value="F:electron-transferring-flavoprotein dehydrogenase activity"/>
    <property type="evidence" value="ECO:0007669"/>
    <property type="project" value="TreeGrafter"/>
</dbReference>